<protein>
    <recommendedName>
        <fullName evidence="4">PpiC domain-containing protein</fullName>
    </recommendedName>
</protein>
<evidence type="ECO:0000256" key="3">
    <source>
        <dbReference type="SAM" id="Phobius"/>
    </source>
</evidence>
<keyword evidence="1" id="KW-0413">Isomerase</keyword>
<sequence>MHQRESAAWTDLCIICITRTGERMYMKLKRFLSMLMASVLCVGMLAGCGSSKDSTPVVMTVDGEDVQSSELAAYIVYNMMYYENYFGMDVSQLAEETIFDSIKEGCKNQVIQYRAIDKLAEQEGVTLSKESKEKLEENKNTNRESLGSKTGSFTRWLKYSVKGDEDPFVTYLNSYGYTEALYDKNCETMQLEQDIIDKYYDDGVITEKFNNTYLHAKSILIADTDDDGNALTGDALEAAKKKAQDILDKAKANPDDFDTLWEENNADTAQSDDGYYFTEGDMVDEYYNAIKDMDVDSINDELVYHEGYGWFIIKKMELKEDALTDTSAYLNNTGDGDDSTIKTAIGETIVSDKLDEIIESLEVETTDEYDKITAYNVNTYLPFASDALVSGSGSASISANGSAA</sequence>
<dbReference type="PROSITE" id="PS50198">
    <property type="entry name" value="PPIC_PPIASE_2"/>
    <property type="match status" value="1"/>
</dbReference>
<proteinExistence type="predicted"/>
<name>A0A252F545_9FIRM</name>
<evidence type="ECO:0000259" key="4">
    <source>
        <dbReference type="PROSITE" id="PS50198"/>
    </source>
</evidence>
<evidence type="ECO:0000256" key="2">
    <source>
        <dbReference type="SAM" id="MobiDB-lite"/>
    </source>
</evidence>
<evidence type="ECO:0000313" key="6">
    <source>
        <dbReference type="Proteomes" id="UP000194903"/>
    </source>
</evidence>
<dbReference type="Proteomes" id="UP000194903">
    <property type="component" value="Unassembled WGS sequence"/>
</dbReference>
<keyword evidence="6" id="KW-1185">Reference proteome</keyword>
<dbReference type="Pfam" id="PF13616">
    <property type="entry name" value="Rotamase_3"/>
    <property type="match status" value="1"/>
</dbReference>
<dbReference type="PANTHER" id="PTHR47245">
    <property type="entry name" value="PEPTIDYLPROLYL ISOMERASE"/>
    <property type="match status" value="1"/>
</dbReference>
<evidence type="ECO:0000256" key="1">
    <source>
        <dbReference type="PROSITE-ProRule" id="PRU00278"/>
    </source>
</evidence>
<feature type="domain" description="PpiC" evidence="4">
    <location>
        <begin position="211"/>
        <end position="317"/>
    </location>
</feature>
<dbReference type="InterPro" id="IPR050245">
    <property type="entry name" value="PrsA_foldase"/>
</dbReference>
<accession>A0A252F545</accession>
<feature type="region of interest" description="Disordered" evidence="2">
    <location>
        <begin position="128"/>
        <end position="147"/>
    </location>
</feature>
<dbReference type="PANTHER" id="PTHR47245:SF2">
    <property type="entry name" value="PEPTIDYL-PROLYL CIS-TRANS ISOMERASE HP_0175-RELATED"/>
    <property type="match status" value="1"/>
</dbReference>
<keyword evidence="1" id="KW-0697">Rotamase</keyword>
<dbReference type="InterPro" id="IPR000297">
    <property type="entry name" value="PPIase_PpiC"/>
</dbReference>
<feature type="transmembrane region" description="Helical" evidence="3">
    <location>
        <begin position="31"/>
        <end position="47"/>
    </location>
</feature>
<dbReference type="SUPFAM" id="SSF109998">
    <property type="entry name" value="Triger factor/SurA peptide-binding domain-like"/>
    <property type="match status" value="1"/>
</dbReference>
<dbReference type="InterPro" id="IPR027304">
    <property type="entry name" value="Trigger_fact/SurA_dom_sf"/>
</dbReference>
<comment type="caution">
    <text evidence="5">The sequence shown here is derived from an EMBL/GenBank/DDBJ whole genome shotgun (WGS) entry which is preliminary data.</text>
</comment>
<dbReference type="EMBL" id="NHOC01000005">
    <property type="protein sequence ID" value="OUM20780.1"/>
    <property type="molecule type" value="Genomic_DNA"/>
</dbReference>
<keyword evidence="3" id="KW-0812">Transmembrane</keyword>
<evidence type="ECO:0000313" key="5">
    <source>
        <dbReference type="EMBL" id="OUM20780.1"/>
    </source>
</evidence>
<organism evidence="5 6">
    <name type="scientific">Butyricicoccus porcorum</name>
    <dbReference type="NCBI Taxonomy" id="1945634"/>
    <lineage>
        <taxon>Bacteria</taxon>
        <taxon>Bacillati</taxon>
        <taxon>Bacillota</taxon>
        <taxon>Clostridia</taxon>
        <taxon>Eubacteriales</taxon>
        <taxon>Butyricicoccaceae</taxon>
        <taxon>Butyricicoccus</taxon>
    </lineage>
</organism>
<dbReference type="SUPFAM" id="SSF54534">
    <property type="entry name" value="FKBP-like"/>
    <property type="match status" value="1"/>
</dbReference>
<reference evidence="5 6" key="1">
    <citation type="submission" date="2017-05" db="EMBL/GenBank/DDBJ databases">
        <title>Butyricicoccus porcorum sp. nov. a butyrate-producing bacterium from the swine intestinal tract.</title>
        <authorList>
            <person name="Trachsel J."/>
            <person name="Humphrey S."/>
            <person name="Allen H.K."/>
        </authorList>
    </citation>
    <scope>NUCLEOTIDE SEQUENCE [LARGE SCALE GENOMIC DNA]</scope>
    <source>
        <strain evidence="5">BB10</strain>
    </source>
</reference>
<dbReference type="AlphaFoldDB" id="A0A252F545"/>
<keyword evidence="3" id="KW-0472">Membrane</keyword>
<gene>
    <name evidence="5" type="ORF">CBW42_08125</name>
</gene>
<dbReference type="Gene3D" id="3.10.50.40">
    <property type="match status" value="1"/>
</dbReference>
<dbReference type="OrthoDB" id="14196at2"/>
<feature type="compositionally biased region" description="Basic and acidic residues" evidence="2">
    <location>
        <begin position="129"/>
        <end position="142"/>
    </location>
</feature>
<keyword evidence="3" id="KW-1133">Transmembrane helix</keyword>
<dbReference type="InterPro" id="IPR046357">
    <property type="entry name" value="PPIase_dom_sf"/>
</dbReference>
<dbReference type="GO" id="GO:0003755">
    <property type="term" value="F:peptidyl-prolyl cis-trans isomerase activity"/>
    <property type="evidence" value="ECO:0007669"/>
    <property type="project" value="UniProtKB-KW"/>
</dbReference>